<dbReference type="GO" id="GO:0005524">
    <property type="term" value="F:ATP binding"/>
    <property type="evidence" value="ECO:0007669"/>
    <property type="project" value="UniProtKB-UniRule"/>
</dbReference>
<evidence type="ECO:0000256" key="5">
    <source>
        <dbReference type="ARBA" id="ARBA00022840"/>
    </source>
</evidence>
<dbReference type="EMBL" id="JARPUR010000003">
    <property type="protein sequence ID" value="KAK4880472.1"/>
    <property type="molecule type" value="Genomic_DNA"/>
</dbReference>
<evidence type="ECO:0000256" key="1">
    <source>
        <dbReference type="ARBA" id="ARBA00004186"/>
    </source>
</evidence>
<dbReference type="InterPro" id="IPR047149">
    <property type="entry name" value="KIF11-like"/>
</dbReference>
<keyword evidence="2" id="KW-0963">Cytoplasm</keyword>
<dbReference type="SUPFAM" id="SSF52540">
    <property type="entry name" value="P-loop containing nucleoside triphosphate hydrolases"/>
    <property type="match status" value="4"/>
</dbReference>
<evidence type="ECO:0000256" key="2">
    <source>
        <dbReference type="ARBA" id="ARBA00022490"/>
    </source>
</evidence>
<organism evidence="13 14">
    <name type="scientific">Aquatica leii</name>
    <dbReference type="NCBI Taxonomy" id="1421715"/>
    <lineage>
        <taxon>Eukaryota</taxon>
        <taxon>Metazoa</taxon>
        <taxon>Ecdysozoa</taxon>
        <taxon>Arthropoda</taxon>
        <taxon>Hexapoda</taxon>
        <taxon>Insecta</taxon>
        <taxon>Pterygota</taxon>
        <taxon>Neoptera</taxon>
        <taxon>Endopterygota</taxon>
        <taxon>Coleoptera</taxon>
        <taxon>Polyphaga</taxon>
        <taxon>Elateriformia</taxon>
        <taxon>Elateroidea</taxon>
        <taxon>Lampyridae</taxon>
        <taxon>Luciolinae</taxon>
        <taxon>Aquatica</taxon>
    </lineage>
</organism>
<comment type="caution">
    <text evidence="13">The sequence shown here is derived from an EMBL/GenBank/DDBJ whole genome shotgun (WGS) entry which is preliminary data.</text>
</comment>
<feature type="region of interest" description="Disordered" evidence="11">
    <location>
        <begin position="1417"/>
        <end position="1437"/>
    </location>
</feature>
<gene>
    <name evidence="13" type="ORF">RN001_008618</name>
</gene>
<feature type="region of interest" description="Disordered" evidence="11">
    <location>
        <begin position="1975"/>
        <end position="1994"/>
    </location>
</feature>
<feature type="domain" description="Kinesin motor" evidence="12">
    <location>
        <begin position="119"/>
        <end position="331"/>
    </location>
</feature>
<dbReference type="PANTHER" id="PTHR47970">
    <property type="entry name" value="KINESIN-LIKE PROTEIN KIF11"/>
    <property type="match status" value="1"/>
</dbReference>
<evidence type="ECO:0000313" key="13">
    <source>
        <dbReference type="EMBL" id="KAK4880472.1"/>
    </source>
</evidence>
<dbReference type="PANTHER" id="PTHR47970:SF29">
    <property type="entry name" value="KINESIN FAMILY MEMBER 20B"/>
    <property type="match status" value="1"/>
</dbReference>
<keyword evidence="4 9" id="KW-0547">Nucleotide-binding</keyword>
<evidence type="ECO:0000256" key="3">
    <source>
        <dbReference type="ARBA" id="ARBA00022553"/>
    </source>
</evidence>
<evidence type="ECO:0000313" key="14">
    <source>
        <dbReference type="Proteomes" id="UP001353858"/>
    </source>
</evidence>
<keyword evidence="14" id="KW-1185">Reference proteome</keyword>
<evidence type="ECO:0000256" key="10">
    <source>
        <dbReference type="SAM" id="Coils"/>
    </source>
</evidence>
<evidence type="ECO:0000256" key="8">
    <source>
        <dbReference type="ARBA" id="ARBA00023212"/>
    </source>
</evidence>
<dbReference type="GO" id="GO:0051231">
    <property type="term" value="P:spindle elongation"/>
    <property type="evidence" value="ECO:0007669"/>
    <property type="project" value="TreeGrafter"/>
</dbReference>
<evidence type="ECO:0000256" key="7">
    <source>
        <dbReference type="ARBA" id="ARBA00023175"/>
    </source>
</evidence>
<reference evidence="14" key="1">
    <citation type="submission" date="2023-01" db="EMBL/GenBank/DDBJ databases">
        <title>Key to firefly adult light organ development and bioluminescence: homeobox transcription factors regulate luciferase expression and transportation to peroxisome.</title>
        <authorList>
            <person name="Fu X."/>
        </authorList>
    </citation>
    <scope>NUCLEOTIDE SEQUENCE [LARGE SCALE GENOMIC DNA]</scope>
</reference>
<feature type="domain" description="Kinesin motor" evidence="12">
    <location>
        <begin position="1217"/>
        <end position="1314"/>
    </location>
</feature>
<comment type="subcellular location">
    <subcellularLocation>
        <location evidence="1">Cytoplasm</location>
        <location evidence="1">Cytoskeleton</location>
        <location evidence="1">Spindle</location>
    </subcellularLocation>
</comment>
<keyword evidence="3" id="KW-0597">Phosphoprotein</keyword>
<dbReference type="GO" id="GO:0005876">
    <property type="term" value="C:spindle microtubule"/>
    <property type="evidence" value="ECO:0007669"/>
    <property type="project" value="TreeGrafter"/>
</dbReference>
<sequence>MDLDRTCICIVGDVPLLDLSSSVEIEEAEEIDEDELVKDTPVPHNIIWQQICDEFDSKRQEAYDFLKSKQTRCEVTQIEYDVYNDLILAAVLTREHEAELLIPNIGVENLGGLYEIKNDITLLCRIPIELPHASNVHENESITRTFKFSKIIGPNSNQTKLFDRDVKGKVLEFINGSNCTLMSYGASGSGKTFTIVGTSEEPGIIPRSLEYLFRTLPTLPEVPLIKPNASGGISYMTEDDCLKDKMDQHILLSKHKNVDCALHKQTYKAMQDRLSNEPVGLIDQPLGPDVMLNVWVSFAEIYNENIYDLLKPHPCKGQSRQKLFLRKRANCILSDELKQQRLDNEKDREHVIRSYKAILEDTNKYWEKKIDELQCKLAETLGDVKHDIKTPETSVIVLNSSSEENDNEDEENEGNVEDRLKDEIQQLQLQLKIQQDEMDRAEAESLDLDKILNEQKKSYLELKLKHETNVNLLKSKIIANDEKIKIKGVENLGGLYEIKNDITLLCRIPIELPHASNVHENESITRTFKFSKIIGPNSNQTKLFDEVVKGKVLEFINGSNCTLMSYGASGSGKTFTIVGTSEEPGIIPRSLEYLFRTLPTLPEVPLIKPNASGGISYMTEDDCLKDKMDRQILLSKHKNVDCALHKQTYKAMQDRLSNEPVGLIDQPLGPDVMLNVWVSFAEIYNENIYDLLKPHPCKGQSRQKLCLGNVNGDTYIKGLTSISVSSGLEAYLILQYGLHNLKYAATSVNSHSSRSHCVFTLKIAQASTTNKEEFVSVFNFCDLAGSDRIKKTQNVGDRLKESNSINTSHLVLGRCIKLIRDNQKLKTSTVIPFRESKLTQLLQKALLGYESVWMIVNINTCREMFEETQHVLQFSAIAKDVVVEQQMLKACRTKRVSELLDTQIDEMNVKELQEQIAFLSDELKQQRLDNEKDREHVIRSYKAILEDTNKYWEKKIDELQCKLAETLGDVKHDIKTPETSVIVLNSSSEENDNEDEENEGNVEDRLKDEIQQLQLQLKIQQDEMDRAEAESLDLDKILNEQKKSYLELKLKHETNVNLLKSKIIANDEKIKKTFTIVGTSEEPGIIPRSLEYLFRTLPTLPEVPLIKPNASGGISYMTEDDCLKDKMDRQILLSKHKNVDCALHKQTYKAMQDRLSNEPVGLIDQPLGPDVMLNVWVSFAEIYNENIYDLLKPHPCKGQSRQKLCLGNVNGDTYIKAGSDRIKKTQNVGDRLKESNSINTSHLVLGRCIKLIRDNQKLKTSTVIPFRESKLTQLLQKALLGYESVWMIVNINTCREMFEETQHVLQFSAIAKDVVVEQQMLKACRTKRVSELLDTQIDEMNVKELQEQIAFLSDELKQQRLDNEKDREHVIRSYKAILEDTNKYWEKKIDELQCKLAETLGDVKHDIKTPETSVIVLNSSSEENDNEDEENEGNVEDRLKDEIQQLQLQLKIQQDEMDRAEAESLDLDKILNEQKKSYLELKLKHETNVNLLKSKIIANDEKIKIKGVENLGGLYEIKNDITLLCRIPIELPHASNVHENESITRTFKFSKIIGPNSNQTKLFDEVVKGKVLEFINGSKCTLMSYGASGSGNTFTIVGTSEEPGIIPRSLEYLFRTLPTLPEVPLIKPNASGGISYMTEDDCLKDKMDRQILLSKHKNVDCALHKQTYKAMQDRLSNEPVGLIDQPLGPDVMLNVWVSFAEIYNENIYDLLKPHPCKGQSRQKLCLGNVNGDTYIKGLTSISVSSGLEAYLILQYGLHNLKYAATSVNSHSSRSHCVFTLKIAQASTTNKEEFVSVFNFCDLAGSDRIKKTQNVGDRLKESNSINTSHLVLGRCIKLIRDNQKLKTSTALLGYESVWMIVNINTCREMFEETQHVLQFSAIAKDVVVEQQMLKACRTKKASELLDTQIDKMNVKELQEQIAFLSNELKQQRLDSEEDREHVIRSYKAIIDDTNKYWEKKFDETLRDVKHDIKRPGMSVVLNRSSEENDNEDEEE</sequence>
<comment type="caution">
    <text evidence="9">Lacks conserved residue(s) required for the propagation of feature annotation.</text>
</comment>
<proteinExistence type="inferred from homology"/>
<feature type="compositionally biased region" description="Acidic residues" evidence="11">
    <location>
        <begin position="989"/>
        <end position="1001"/>
    </location>
</feature>
<feature type="compositionally biased region" description="Acidic residues" evidence="11">
    <location>
        <begin position="1422"/>
        <end position="1434"/>
    </location>
</feature>
<keyword evidence="6 10" id="KW-0175">Coiled coil</keyword>
<dbReference type="GO" id="GO:0008574">
    <property type="term" value="F:plus-end-directed microtubule motor activity"/>
    <property type="evidence" value="ECO:0007669"/>
    <property type="project" value="TreeGrafter"/>
</dbReference>
<evidence type="ECO:0000259" key="12">
    <source>
        <dbReference type="PROSITE" id="PS50067"/>
    </source>
</evidence>
<feature type="domain" description="Kinesin motor" evidence="12">
    <location>
        <begin position="501"/>
        <end position="881"/>
    </location>
</feature>
<name>A0AAN7SGY8_9COLE</name>
<keyword evidence="8" id="KW-0206">Cytoskeleton</keyword>
<evidence type="ECO:0000256" key="9">
    <source>
        <dbReference type="PROSITE-ProRule" id="PRU00283"/>
    </source>
</evidence>
<dbReference type="Proteomes" id="UP001353858">
    <property type="component" value="Unassembled WGS sequence"/>
</dbReference>
<dbReference type="GO" id="GO:0090307">
    <property type="term" value="P:mitotic spindle assembly"/>
    <property type="evidence" value="ECO:0007669"/>
    <property type="project" value="TreeGrafter"/>
</dbReference>
<dbReference type="InterPro" id="IPR036961">
    <property type="entry name" value="Kinesin_motor_dom_sf"/>
</dbReference>
<feature type="region of interest" description="Disordered" evidence="11">
    <location>
        <begin position="984"/>
        <end position="1004"/>
    </location>
</feature>
<dbReference type="GO" id="GO:0005634">
    <property type="term" value="C:nucleus"/>
    <property type="evidence" value="ECO:0007669"/>
    <property type="project" value="TreeGrafter"/>
</dbReference>
<comment type="similarity">
    <text evidence="9">Belongs to the TRAFAC class myosin-kinesin ATPase superfamily. Kinesin family.</text>
</comment>
<dbReference type="PROSITE" id="PS50067">
    <property type="entry name" value="KINESIN_MOTOR_2"/>
    <property type="match status" value="4"/>
</dbReference>
<dbReference type="Pfam" id="PF00225">
    <property type="entry name" value="Kinesin"/>
    <property type="match status" value="5"/>
</dbReference>
<feature type="binding site" evidence="9">
    <location>
        <begin position="567"/>
        <end position="574"/>
    </location>
    <ligand>
        <name>ATP</name>
        <dbReference type="ChEBI" id="CHEBI:30616"/>
    </ligand>
</feature>
<feature type="domain" description="Kinesin motor" evidence="12">
    <location>
        <begin position="1520"/>
        <end position="1845"/>
    </location>
</feature>
<keyword evidence="7 9" id="KW-0505">Motor protein</keyword>
<evidence type="ECO:0000256" key="11">
    <source>
        <dbReference type="SAM" id="MobiDB-lite"/>
    </source>
</evidence>
<evidence type="ECO:0000256" key="4">
    <source>
        <dbReference type="ARBA" id="ARBA00022741"/>
    </source>
</evidence>
<evidence type="ECO:0000256" key="6">
    <source>
        <dbReference type="ARBA" id="ARBA00023054"/>
    </source>
</evidence>
<feature type="coiled-coil region" evidence="10">
    <location>
        <begin position="909"/>
        <end position="962"/>
    </location>
</feature>
<dbReference type="InterPro" id="IPR027417">
    <property type="entry name" value="P-loop_NTPase"/>
</dbReference>
<feature type="compositionally biased region" description="Acidic residues" evidence="11">
    <location>
        <begin position="403"/>
        <end position="415"/>
    </location>
</feature>
<keyword evidence="5 9" id="KW-0067">ATP-binding</keyword>
<accession>A0AAN7SGY8</accession>
<dbReference type="Gene3D" id="3.40.850.10">
    <property type="entry name" value="Kinesin motor domain"/>
    <property type="match status" value="5"/>
</dbReference>
<dbReference type="SMART" id="SM00129">
    <property type="entry name" value="KISc"/>
    <property type="match status" value="3"/>
</dbReference>
<dbReference type="PRINTS" id="PR00380">
    <property type="entry name" value="KINESINHEAVY"/>
</dbReference>
<dbReference type="InterPro" id="IPR001752">
    <property type="entry name" value="Kinesin_motor_dom"/>
</dbReference>
<dbReference type="GO" id="GO:0072686">
    <property type="term" value="C:mitotic spindle"/>
    <property type="evidence" value="ECO:0007669"/>
    <property type="project" value="TreeGrafter"/>
</dbReference>
<feature type="region of interest" description="Disordered" evidence="11">
    <location>
        <begin position="398"/>
        <end position="418"/>
    </location>
</feature>
<protein>
    <recommendedName>
        <fullName evidence="12">Kinesin motor domain-containing protein</fullName>
    </recommendedName>
</protein>
<feature type="binding site" evidence="9">
    <location>
        <begin position="185"/>
        <end position="192"/>
    </location>
    <ligand>
        <name>ATP</name>
        <dbReference type="ChEBI" id="CHEBI:30616"/>
    </ligand>
</feature>
<dbReference type="GO" id="GO:0007018">
    <property type="term" value="P:microtubule-based movement"/>
    <property type="evidence" value="ECO:0007669"/>
    <property type="project" value="InterPro"/>
</dbReference>
<feature type="coiled-coil region" evidence="10">
    <location>
        <begin position="1342"/>
        <end position="1395"/>
    </location>
</feature>
<dbReference type="GO" id="GO:0008017">
    <property type="term" value="F:microtubule binding"/>
    <property type="evidence" value="ECO:0007669"/>
    <property type="project" value="InterPro"/>
</dbReference>